<feature type="region of interest" description="Disordered" evidence="1">
    <location>
        <begin position="1"/>
        <end position="102"/>
    </location>
</feature>
<protein>
    <recommendedName>
        <fullName evidence="3">Microtubule-associated protein Jupiter</fullName>
    </recommendedName>
</protein>
<feature type="compositionally biased region" description="Polar residues" evidence="1">
    <location>
        <begin position="73"/>
        <end position="88"/>
    </location>
</feature>
<feature type="compositionally biased region" description="Basic and acidic residues" evidence="1">
    <location>
        <begin position="49"/>
        <end position="72"/>
    </location>
</feature>
<name>A0A0K8TLJ4_TABBR</name>
<feature type="compositionally biased region" description="Polar residues" evidence="1">
    <location>
        <begin position="19"/>
        <end position="35"/>
    </location>
</feature>
<sequence length="102" mass="10874">SDIFAPPEVKVNPPRPKYDQQNSSNLNCVMNTTDPNILAEKAVEQVQPGDEKAASEKKATNGHHENNNEKQKVSPSGGDSAQNGNSGTRGRVPPGGFSAGFW</sequence>
<accession>A0A0K8TLJ4</accession>
<organism evidence="2">
    <name type="scientific">Tabanus bromius</name>
    <name type="common">Band-eyed brown horse fly</name>
    <dbReference type="NCBI Taxonomy" id="304241"/>
    <lineage>
        <taxon>Eukaryota</taxon>
        <taxon>Metazoa</taxon>
        <taxon>Ecdysozoa</taxon>
        <taxon>Arthropoda</taxon>
        <taxon>Hexapoda</taxon>
        <taxon>Insecta</taxon>
        <taxon>Pterygota</taxon>
        <taxon>Neoptera</taxon>
        <taxon>Endopterygota</taxon>
        <taxon>Diptera</taxon>
        <taxon>Brachycera</taxon>
        <taxon>Tabanomorpha</taxon>
        <taxon>Tabanoidea</taxon>
        <taxon>Tabanidae</taxon>
        <taxon>Tabanus</taxon>
    </lineage>
</organism>
<reference evidence="2" key="1">
    <citation type="journal article" date="2015" name="Insect Biochem. Mol. Biol.">
        <title>An insight into the sialome of the horse fly, Tabanus bromius.</title>
        <authorList>
            <person name="Ribeiro J.M."/>
            <person name="Kazimirova M."/>
            <person name="Takac P."/>
            <person name="Andersen J.F."/>
            <person name="Francischetti I.M."/>
        </authorList>
    </citation>
    <scope>NUCLEOTIDE SEQUENCE</scope>
</reference>
<dbReference type="AlphaFoldDB" id="A0A0K8TLJ4"/>
<evidence type="ECO:0008006" key="3">
    <source>
        <dbReference type="Google" id="ProtNLM"/>
    </source>
</evidence>
<feature type="non-terminal residue" evidence="2">
    <location>
        <position position="1"/>
    </location>
</feature>
<proteinExistence type="evidence at transcript level"/>
<evidence type="ECO:0000256" key="1">
    <source>
        <dbReference type="SAM" id="MobiDB-lite"/>
    </source>
</evidence>
<dbReference type="EMBL" id="GDAI01002813">
    <property type="protein sequence ID" value="JAI14790.1"/>
    <property type="molecule type" value="mRNA"/>
</dbReference>
<evidence type="ECO:0000313" key="2">
    <source>
        <dbReference type="EMBL" id="JAI14790.1"/>
    </source>
</evidence>